<gene>
    <name evidence="2 4" type="ORF">BDZ99DRAFT_514172</name>
</gene>
<sequence>MHRTPPGTPSISQDGTRGDQIRNPQLNVPPLDVLRPKLLPLDELPLKLLPLDMLPLDLLLLDVLSLNVLPLDVFPCQRTQKRPSFAWSRDTSPSTPSLHYSTRSSPLGILIQAGEITIGPHTMDANWIMPFLYKENVVMDMRWWVKNASLLETCTNAGDRGRKRGGV</sequence>
<dbReference type="AlphaFoldDB" id="A0A6A6ZA04"/>
<dbReference type="RefSeq" id="XP_033584915.1">
    <property type="nucleotide sequence ID" value="XM_033724837.1"/>
</dbReference>
<evidence type="ECO:0000313" key="2">
    <source>
        <dbReference type="EMBL" id="KAF2817951.1"/>
    </source>
</evidence>
<reference evidence="4" key="3">
    <citation type="submission" date="2025-04" db="UniProtKB">
        <authorList>
            <consortium name="RefSeq"/>
        </authorList>
    </citation>
    <scope>IDENTIFICATION</scope>
    <source>
        <strain evidence="4">CBS 304.34</strain>
    </source>
</reference>
<dbReference type="GeneID" id="54465730"/>
<reference evidence="2 4" key="1">
    <citation type="journal article" date="2020" name="Stud. Mycol.">
        <title>101 Dothideomycetes genomes: a test case for predicting lifestyles and emergence of pathogens.</title>
        <authorList>
            <person name="Haridas S."/>
            <person name="Albert R."/>
            <person name="Binder M."/>
            <person name="Bloem J."/>
            <person name="Labutti K."/>
            <person name="Salamov A."/>
            <person name="Andreopoulos B."/>
            <person name="Baker S."/>
            <person name="Barry K."/>
            <person name="Bills G."/>
            <person name="Bluhm B."/>
            <person name="Cannon C."/>
            <person name="Castanera R."/>
            <person name="Culley D."/>
            <person name="Daum C."/>
            <person name="Ezra D."/>
            <person name="Gonzalez J."/>
            <person name="Henrissat B."/>
            <person name="Kuo A."/>
            <person name="Liang C."/>
            <person name="Lipzen A."/>
            <person name="Lutzoni F."/>
            <person name="Magnuson J."/>
            <person name="Mondo S."/>
            <person name="Nolan M."/>
            <person name="Ohm R."/>
            <person name="Pangilinan J."/>
            <person name="Park H.-J."/>
            <person name="Ramirez L."/>
            <person name="Alfaro M."/>
            <person name="Sun H."/>
            <person name="Tritt A."/>
            <person name="Yoshinaga Y."/>
            <person name="Zwiers L.-H."/>
            <person name="Turgeon B."/>
            <person name="Goodwin S."/>
            <person name="Spatafora J."/>
            <person name="Crous P."/>
            <person name="Grigoriev I."/>
        </authorList>
    </citation>
    <scope>NUCLEOTIDE SEQUENCE</scope>
    <source>
        <strain evidence="2 4">CBS 304.34</strain>
    </source>
</reference>
<feature type="region of interest" description="Disordered" evidence="1">
    <location>
        <begin position="1"/>
        <end position="28"/>
    </location>
</feature>
<evidence type="ECO:0000313" key="4">
    <source>
        <dbReference type="RefSeq" id="XP_033584915.1"/>
    </source>
</evidence>
<dbReference type="EMBL" id="MU003692">
    <property type="protein sequence ID" value="KAF2817951.1"/>
    <property type="molecule type" value="Genomic_DNA"/>
</dbReference>
<proteinExistence type="predicted"/>
<evidence type="ECO:0000256" key="1">
    <source>
        <dbReference type="SAM" id="MobiDB-lite"/>
    </source>
</evidence>
<protein>
    <submittedName>
        <fullName evidence="2 4">Uncharacterized protein</fullName>
    </submittedName>
</protein>
<evidence type="ECO:0000313" key="3">
    <source>
        <dbReference type="Proteomes" id="UP000504636"/>
    </source>
</evidence>
<name>A0A6A6ZA04_9PEZI</name>
<dbReference type="Proteomes" id="UP000504636">
    <property type="component" value="Unplaced"/>
</dbReference>
<organism evidence="2">
    <name type="scientific">Mytilinidion resinicola</name>
    <dbReference type="NCBI Taxonomy" id="574789"/>
    <lineage>
        <taxon>Eukaryota</taxon>
        <taxon>Fungi</taxon>
        <taxon>Dikarya</taxon>
        <taxon>Ascomycota</taxon>
        <taxon>Pezizomycotina</taxon>
        <taxon>Dothideomycetes</taxon>
        <taxon>Pleosporomycetidae</taxon>
        <taxon>Mytilinidiales</taxon>
        <taxon>Mytilinidiaceae</taxon>
        <taxon>Mytilinidion</taxon>
    </lineage>
</organism>
<keyword evidence="3" id="KW-1185">Reference proteome</keyword>
<accession>A0A6A6ZA04</accession>
<reference evidence="4" key="2">
    <citation type="submission" date="2020-04" db="EMBL/GenBank/DDBJ databases">
        <authorList>
            <consortium name="NCBI Genome Project"/>
        </authorList>
    </citation>
    <scope>NUCLEOTIDE SEQUENCE</scope>
    <source>
        <strain evidence="4">CBS 304.34</strain>
    </source>
</reference>